<dbReference type="AlphaFoldDB" id="A0A7N5JHK6"/>
<feature type="region of interest" description="Disordered" evidence="8">
    <location>
        <begin position="211"/>
        <end position="253"/>
    </location>
</feature>
<evidence type="ECO:0000256" key="1">
    <source>
        <dbReference type="ARBA" id="ARBA00004167"/>
    </source>
</evidence>
<accession>A0A7N5JHK6</accession>
<dbReference type="GO" id="GO:0001580">
    <property type="term" value="P:detection of chemical stimulus involved in sensory perception of bitter taste"/>
    <property type="evidence" value="ECO:0007669"/>
    <property type="project" value="TreeGrafter"/>
</dbReference>
<feature type="transmembrane region" description="Helical" evidence="9">
    <location>
        <begin position="325"/>
        <end position="351"/>
    </location>
</feature>
<dbReference type="InterPro" id="IPR027377">
    <property type="entry name" value="ZAR1/RTP1-5-like_Znf-3CxxC"/>
</dbReference>
<dbReference type="GO" id="GO:0031849">
    <property type="term" value="F:olfactory receptor binding"/>
    <property type="evidence" value="ECO:0007669"/>
    <property type="project" value="TreeGrafter"/>
</dbReference>
<keyword evidence="3" id="KW-0479">Metal-binding</keyword>
<evidence type="ECO:0000313" key="11">
    <source>
        <dbReference type="Ensembl" id="ENSAMEP00000025465.1"/>
    </source>
</evidence>
<dbReference type="GO" id="GO:0008270">
    <property type="term" value="F:zinc ion binding"/>
    <property type="evidence" value="ECO:0007669"/>
    <property type="project" value="UniProtKB-KW"/>
</dbReference>
<dbReference type="SMART" id="SM01328">
    <property type="entry name" value="zf-3CxxC"/>
    <property type="match status" value="1"/>
</dbReference>
<dbReference type="PANTHER" id="PTHR14402:SF9">
    <property type="entry name" value="RECEPTOR-TRANSPORTING PROTEIN 3"/>
    <property type="match status" value="1"/>
</dbReference>
<keyword evidence="6 9" id="KW-1133">Transmembrane helix</keyword>
<dbReference type="InterPro" id="IPR026096">
    <property type="entry name" value="R-trans_p"/>
</dbReference>
<evidence type="ECO:0000256" key="3">
    <source>
        <dbReference type="ARBA" id="ARBA00022723"/>
    </source>
</evidence>
<protein>
    <submittedName>
        <fullName evidence="11">Receptor transporter protein 3</fullName>
    </submittedName>
</protein>
<proteinExistence type="predicted"/>
<comment type="subcellular location">
    <subcellularLocation>
        <location evidence="1">Membrane</location>
        <topology evidence="1">Single-pass membrane protein</topology>
    </subcellularLocation>
</comment>
<dbReference type="GO" id="GO:0016020">
    <property type="term" value="C:membrane"/>
    <property type="evidence" value="ECO:0007669"/>
    <property type="project" value="UniProtKB-SubCell"/>
</dbReference>
<dbReference type="Proteomes" id="UP000008912">
    <property type="component" value="Unassembled WGS sequence"/>
</dbReference>
<evidence type="ECO:0000256" key="6">
    <source>
        <dbReference type="ARBA" id="ARBA00022989"/>
    </source>
</evidence>
<keyword evidence="4" id="KW-0863">Zinc-finger</keyword>
<reference evidence="11" key="2">
    <citation type="submission" date="2025-08" db="UniProtKB">
        <authorList>
            <consortium name="Ensembl"/>
        </authorList>
    </citation>
    <scope>IDENTIFICATION</scope>
</reference>
<organism evidence="11 12">
    <name type="scientific">Ailuropoda melanoleuca</name>
    <name type="common">Giant panda</name>
    <dbReference type="NCBI Taxonomy" id="9646"/>
    <lineage>
        <taxon>Eukaryota</taxon>
        <taxon>Metazoa</taxon>
        <taxon>Chordata</taxon>
        <taxon>Craniata</taxon>
        <taxon>Vertebrata</taxon>
        <taxon>Euteleostomi</taxon>
        <taxon>Mammalia</taxon>
        <taxon>Eutheria</taxon>
        <taxon>Laurasiatheria</taxon>
        <taxon>Carnivora</taxon>
        <taxon>Caniformia</taxon>
        <taxon>Ursidae</taxon>
        <taxon>Ailuropoda</taxon>
    </lineage>
</organism>
<evidence type="ECO:0000256" key="7">
    <source>
        <dbReference type="ARBA" id="ARBA00023136"/>
    </source>
</evidence>
<gene>
    <name evidence="11" type="primary">RTP3</name>
</gene>
<evidence type="ECO:0000256" key="4">
    <source>
        <dbReference type="ARBA" id="ARBA00022771"/>
    </source>
</evidence>
<dbReference type="GO" id="GO:0005737">
    <property type="term" value="C:cytoplasm"/>
    <property type="evidence" value="ECO:0007669"/>
    <property type="project" value="TreeGrafter"/>
</dbReference>
<keyword evidence="12" id="KW-1185">Reference proteome</keyword>
<evidence type="ECO:0000313" key="12">
    <source>
        <dbReference type="Proteomes" id="UP000008912"/>
    </source>
</evidence>
<dbReference type="SUPFAM" id="SSF51120">
    <property type="entry name" value="beta-Roll"/>
    <property type="match status" value="1"/>
</dbReference>
<dbReference type="GeneTree" id="ENSGT00940000162454"/>
<keyword evidence="5" id="KW-0862">Zinc</keyword>
<evidence type="ECO:0000256" key="8">
    <source>
        <dbReference type="SAM" id="MobiDB-lite"/>
    </source>
</evidence>
<sequence>VQESPWTLWKQVFQELIQEVKPWHKWTLTVDKDLLPNSLKPGWSQYKHRAFARFQCSLCSRSWSSAQVQVLFHMHKSARNPRGKVKMRVFAQRCRKCSESPFEVPKFTEENISRILNNLVFRILKKCYREGFKSMEEIPTIKEISLEGPHDSNNCEACLQGFCAQSGLGEAVQPPMSPLLPAISSPALGTAIPTPSPARSGTRVYTVKGNATGDTVRGNATGDTVRGNTTGDTVKGNATGDTVRGNTTGDTVRGNARADTVKGNAMANKGKALPQSWYSGSTTATMLPTHWSPRTNTYHHAERRIRVRTWSQQPFSHGTPNLRCWNLNVCWCFLILIVVVVIIIETLQWIFT</sequence>
<evidence type="ECO:0000259" key="10">
    <source>
        <dbReference type="SMART" id="SM01328"/>
    </source>
</evidence>
<reference evidence="11 12" key="1">
    <citation type="journal article" date="2010" name="Nature">
        <title>The sequence and de novo assembly of the giant panda genome.</title>
        <authorList>
            <person name="Li R."/>
            <person name="Fan W."/>
            <person name="Tian G."/>
            <person name="Zhu H."/>
            <person name="He L."/>
            <person name="Cai J."/>
            <person name="Huang Q."/>
            <person name="Cai Q."/>
            <person name="Li B."/>
            <person name="Bai Y."/>
            <person name="Zhang Z."/>
            <person name="Zhang Y."/>
            <person name="Wang W."/>
            <person name="Li J."/>
            <person name="Wei F."/>
            <person name="Li H."/>
            <person name="Jian M."/>
            <person name="Li J."/>
            <person name="Zhang Z."/>
            <person name="Nielsen R."/>
            <person name="Li D."/>
            <person name="Gu W."/>
            <person name="Yang Z."/>
            <person name="Xuan Z."/>
            <person name="Ryder O.A."/>
            <person name="Leung F.C."/>
            <person name="Zhou Y."/>
            <person name="Cao J."/>
            <person name="Sun X."/>
            <person name="Fu Y."/>
            <person name="Fang X."/>
            <person name="Guo X."/>
            <person name="Wang B."/>
            <person name="Hou R."/>
            <person name="Shen F."/>
            <person name="Mu B."/>
            <person name="Ni P."/>
            <person name="Lin R."/>
            <person name="Qian W."/>
            <person name="Wang G."/>
            <person name="Yu C."/>
            <person name="Nie W."/>
            <person name="Wang J."/>
            <person name="Wu Z."/>
            <person name="Liang H."/>
            <person name="Min J."/>
            <person name="Wu Q."/>
            <person name="Cheng S."/>
            <person name="Ruan J."/>
            <person name="Wang M."/>
            <person name="Shi Z."/>
            <person name="Wen M."/>
            <person name="Liu B."/>
            <person name="Ren X."/>
            <person name="Zheng H."/>
            <person name="Dong D."/>
            <person name="Cook K."/>
            <person name="Shan G."/>
            <person name="Zhang H."/>
            <person name="Kosiol C."/>
            <person name="Xie X."/>
            <person name="Lu Z."/>
            <person name="Zheng H."/>
            <person name="Li Y."/>
            <person name="Steiner C.C."/>
            <person name="Lam T.T."/>
            <person name="Lin S."/>
            <person name="Zhang Q."/>
            <person name="Li G."/>
            <person name="Tian J."/>
            <person name="Gong T."/>
            <person name="Liu H."/>
            <person name="Zhang D."/>
            <person name="Fang L."/>
            <person name="Ye C."/>
            <person name="Zhang J."/>
            <person name="Hu W."/>
            <person name="Xu A."/>
            <person name="Ren Y."/>
            <person name="Zhang G."/>
            <person name="Bruford M.W."/>
            <person name="Li Q."/>
            <person name="Ma L."/>
            <person name="Guo Y."/>
            <person name="An N."/>
            <person name="Hu Y."/>
            <person name="Zheng Y."/>
            <person name="Shi Y."/>
            <person name="Li Z."/>
            <person name="Liu Q."/>
            <person name="Chen Y."/>
            <person name="Zhao J."/>
            <person name="Qu N."/>
            <person name="Zhao S."/>
            <person name="Tian F."/>
            <person name="Wang X."/>
            <person name="Wang H."/>
            <person name="Xu L."/>
            <person name="Liu X."/>
            <person name="Vinar T."/>
            <person name="Wang Y."/>
            <person name="Lam T.W."/>
            <person name="Yiu S.M."/>
            <person name="Liu S."/>
            <person name="Zhang H."/>
            <person name="Li D."/>
            <person name="Huang Y."/>
            <person name="Wang X."/>
            <person name="Yang G."/>
            <person name="Jiang Z."/>
            <person name="Wang J."/>
            <person name="Qin N."/>
            <person name="Li L."/>
            <person name="Li J."/>
            <person name="Bolund L."/>
            <person name="Kristiansen K."/>
            <person name="Wong G.K."/>
            <person name="Olson M."/>
            <person name="Zhang X."/>
            <person name="Li S."/>
            <person name="Yang H."/>
            <person name="Wang J."/>
            <person name="Wang J."/>
        </authorList>
    </citation>
    <scope>NUCLEOTIDE SEQUENCE [LARGE SCALE GENOMIC DNA]</scope>
</reference>
<keyword evidence="7 9" id="KW-0472">Membrane</keyword>
<reference evidence="11" key="3">
    <citation type="submission" date="2025-09" db="UniProtKB">
        <authorList>
            <consortium name="Ensembl"/>
        </authorList>
    </citation>
    <scope>IDENTIFICATION</scope>
</reference>
<dbReference type="PANTHER" id="PTHR14402">
    <property type="entry name" value="RECEPTOR TRANSPORTING PROTEIN"/>
    <property type="match status" value="1"/>
</dbReference>
<dbReference type="Gene3D" id="2.150.10.10">
    <property type="entry name" value="Serralysin-like metalloprotease, C-terminal"/>
    <property type="match status" value="1"/>
</dbReference>
<dbReference type="InterPro" id="IPR011049">
    <property type="entry name" value="Serralysin-like_metalloprot_C"/>
</dbReference>
<dbReference type="GO" id="GO:0051205">
    <property type="term" value="P:protein insertion into membrane"/>
    <property type="evidence" value="ECO:0007669"/>
    <property type="project" value="TreeGrafter"/>
</dbReference>
<dbReference type="Ensembl" id="ENSAMET00000029344.1">
    <property type="protein sequence ID" value="ENSAMEP00000025465.1"/>
    <property type="gene ID" value="ENSAMEG00000012477.2"/>
</dbReference>
<feature type="domain" description="3CxxC-type" evidence="10">
    <location>
        <begin position="49"/>
        <end position="161"/>
    </location>
</feature>
<dbReference type="GO" id="GO:0006612">
    <property type="term" value="P:protein targeting to membrane"/>
    <property type="evidence" value="ECO:0007669"/>
    <property type="project" value="TreeGrafter"/>
</dbReference>
<evidence type="ECO:0000256" key="5">
    <source>
        <dbReference type="ARBA" id="ARBA00022833"/>
    </source>
</evidence>
<evidence type="ECO:0000256" key="9">
    <source>
        <dbReference type="SAM" id="Phobius"/>
    </source>
</evidence>
<evidence type="ECO:0000256" key="2">
    <source>
        <dbReference type="ARBA" id="ARBA00022692"/>
    </source>
</evidence>
<name>A0A7N5JHK6_AILME</name>
<dbReference type="Pfam" id="PF13695">
    <property type="entry name" value="Zn_ribbon_3CxxC"/>
    <property type="match status" value="1"/>
</dbReference>
<keyword evidence="2 9" id="KW-0812">Transmembrane</keyword>
<dbReference type="InParanoid" id="A0A7N5JHK6"/>